<dbReference type="GO" id="GO:0003676">
    <property type="term" value="F:nucleic acid binding"/>
    <property type="evidence" value="ECO:0007669"/>
    <property type="project" value="InterPro"/>
</dbReference>
<dbReference type="AlphaFoldDB" id="A0A6H5G5B2"/>
<dbReference type="Gene3D" id="3.30.420.10">
    <property type="entry name" value="Ribonuclease H-like superfamily/Ribonuclease H"/>
    <property type="match status" value="1"/>
</dbReference>
<dbReference type="Pfam" id="PF00078">
    <property type="entry name" value="RVT_1"/>
    <property type="match status" value="1"/>
</dbReference>
<dbReference type="Gene3D" id="3.30.70.270">
    <property type="match status" value="2"/>
</dbReference>
<evidence type="ECO:0000256" key="2">
    <source>
        <dbReference type="ARBA" id="ARBA00022679"/>
    </source>
</evidence>
<dbReference type="InterPro" id="IPR001584">
    <property type="entry name" value="Integrase_cat-core"/>
</dbReference>
<dbReference type="InterPro" id="IPR000477">
    <property type="entry name" value="RT_dom"/>
</dbReference>
<evidence type="ECO:0000256" key="7">
    <source>
        <dbReference type="ARBA" id="ARBA00022918"/>
    </source>
</evidence>
<keyword evidence="4" id="KW-0540">Nuclease</keyword>
<evidence type="ECO:0000313" key="10">
    <source>
        <dbReference type="EMBL" id="CAA9997997.1"/>
    </source>
</evidence>
<evidence type="ECO:0000259" key="8">
    <source>
        <dbReference type="PROSITE" id="PS50878"/>
    </source>
</evidence>
<keyword evidence="7" id="KW-0695">RNA-directed DNA polymerase</keyword>
<dbReference type="InterPro" id="IPR043502">
    <property type="entry name" value="DNA/RNA_pol_sf"/>
</dbReference>
<evidence type="ECO:0000313" key="11">
    <source>
        <dbReference type="Proteomes" id="UP000479000"/>
    </source>
</evidence>
<dbReference type="Proteomes" id="UP000479000">
    <property type="component" value="Unassembled WGS sequence"/>
</dbReference>
<feature type="domain" description="Reverse transcriptase" evidence="8">
    <location>
        <begin position="90"/>
        <end position="268"/>
    </location>
</feature>
<dbReference type="GO" id="GO:0015074">
    <property type="term" value="P:DNA integration"/>
    <property type="evidence" value="ECO:0007669"/>
    <property type="project" value="InterPro"/>
</dbReference>
<dbReference type="FunFam" id="3.30.420.10:FF:000063">
    <property type="entry name" value="Retrovirus-related Pol polyprotein from transposon 297-like Protein"/>
    <property type="match status" value="1"/>
</dbReference>
<dbReference type="InterPro" id="IPR036397">
    <property type="entry name" value="RNaseH_sf"/>
</dbReference>
<dbReference type="Pfam" id="PF17921">
    <property type="entry name" value="Integrase_H2C2"/>
    <property type="match status" value="1"/>
</dbReference>
<accession>A0A6H5G5B2</accession>
<dbReference type="GO" id="GO:0042575">
    <property type="term" value="C:DNA polymerase complex"/>
    <property type="evidence" value="ECO:0007669"/>
    <property type="project" value="UniProtKB-ARBA"/>
</dbReference>
<reference evidence="10 11" key="1">
    <citation type="submission" date="2020-02" db="EMBL/GenBank/DDBJ databases">
        <authorList>
            <person name="Ferguson B K."/>
        </authorList>
    </citation>
    <scope>NUCLEOTIDE SEQUENCE [LARGE SCALE GENOMIC DNA]</scope>
</reference>
<keyword evidence="2" id="KW-0808">Transferase</keyword>
<dbReference type="FunFam" id="1.10.340.70:FF:000003">
    <property type="entry name" value="Protein CBG25708"/>
    <property type="match status" value="1"/>
</dbReference>
<dbReference type="Gene3D" id="1.10.340.70">
    <property type="match status" value="1"/>
</dbReference>
<dbReference type="GO" id="GO:0003964">
    <property type="term" value="F:RNA-directed DNA polymerase activity"/>
    <property type="evidence" value="ECO:0007669"/>
    <property type="project" value="UniProtKB-KW"/>
</dbReference>
<evidence type="ECO:0000256" key="1">
    <source>
        <dbReference type="ARBA" id="ARBA00012493"/>
    </source>
</evidence>
<keyword evidence="3" id="KW-0548">Nucleotidyltransferase</keyword>
<dbReference type="EMBL" id="CADCXU010006442">
    <property type="protein sequence ID" value="CAA9997997.1"/>
    <property type="molecule type" value="Genomic_DNA"/>
</dbReference>
<dbReference type="CDD" id="cd09274">
    <property type="entry name" value="RNase_HI_RT_Ty3"/>
    <property type="match status" value="1"/>
</dbReference>
<evidence type="ECO:0000256" key="6">
    <source>
        <dbReference type="ARBA" id="ARBA00022801"/>
    </source>
</evidence>
<organism evidence="10 11">
    <name type="scientific">Nesidiocoris tenuis</name>
    <dbReference type="NCBI Taxonomy" id="355587"/>
    <lineage>
        <taxon>Eukaryota</taxon>
        <taxon>Metazoa</taxon>
        <taxon>Ecdysozoa</taxon>
        <taxon>Arthropoda</taxon>
        <taxon>Hexapoda</taxon>
        <taxon>Insecta</taxon>
        <taxon>Pterygota</taxon>
        <taxon>Neoptera</taxon>
        <taxon>Paraneoptera</taxon>
        <taxon>Hemiptera</taxon>
        <taxon>Heteroptera</taxon>
        <taxon>Panheteroptera</taxon>
        <taxon>Cimicomorpha</taxon>
        <taxon>Miridae</taxon>
        <taxon>Dicyphina</taxon>
        <taxon>Nesidiocoris</taxon>
    </lineage>
</organism>
<dbReference type="FunFam" id="3.30.70.270:FF:000020">
    <property type="entry name" value="Transposon Tf2-6 polyprotein-like Protein"/>
    <property type="match status" value="1"/>
</dbReference>
<sequence>MAVKTNDPVQNENHSSNVKNSNLIDFEIKSVLSRYSDLFSSTTGRIVGHKINVQLHPGAQPKVFKARPVPFAMKKAVEQELDRLVTQGIIEPVDPSNTEIVWASPIVIAPKANGKIRLCADFKVSINKYIMEDRHPMPTLDEVRAQISGGEQFSVVDLKDAYLQMEVAEDSKKYLVISTHKGFYQYKRMPFGISSAPAKFQKTMDLILRGIDGVICYLDDIIITGKNREEHVLRVEKVLRRLLGSGLRVNLEKCKWLQNSVVYLGHRFDREGVHPTDDHIKAIQDMKEPTNVKELRSFLGCINYYQKFIKNLQGNCAHLYELLQKGVKWNWTEKHSETIQMLKQILSSKNTLVHYNPALKLVVYADASERGIGGVLCQRNSDGEERPIAFTSRKLSKTEQHYSVIDREALAIVHTVRKFDQYLYGRKFILRTDHKPLIYIFGDRIELPKLAFSRVSRWAVMLNEFDFTIEFIPGKENSPADVLSRLPIDVEEDLCDFGNKIAQTRLQDLAISRRLLKTRIQADLTLSKVCQYISEGWPEKHQLPEHLLTYFEKKDELSYEEGIVLWHGRIVIPNSLHNDILSILHDGHPGSSAMRSIARIIVWWPGIDKAIETFLKTCSACQENRASDPESPIYSWNVPSEPWSRIHIDFAEAFEGHSWLIIVDSSTKWIEISPMKTTTTEKTIEILQDVFARFGLPKIIVSDNGPQLTSQKFEDFCKHQNIKHAKSTPYHPRTNGLAERAVRTFKTRMAASKNSGENLQTRLAKYLTSYRAAVHRTTGRSPSEMMMGRQMRTKLTLLKPDINDRVDYNLMKQRQHHGFTPLREFNVGESVWIKRKKEDKTFSKAVVKEKNGPLSYLVIQDGVERRVHADQMRKDHAPTA</sequence>
<dbReference type="InterPro" id="IPR041588">
    <property type="entry name" value="Integrase_H2C2"/>
</dbReference>
<dbReference type="InterPro" id="IPR043128">
    <property type="entry name" value="Rev_trsase/Diguanyl_cyclase"/>
</dbReference>
<name>A0A6H5G5B2_9HEMI</name>
<gene>
    <name evidence="10" type="ORF">NTEN_LOCUS4291</name>
</gene>
<keyword evidence="11" id="KW-1185">Reference proteome</keyword>
<dbReference type="InterPro" id="IPR012337">
    <property type="entry name" value="RNaseH-like_sf"/>
</dbReference>
<dbReference type="OrthoDB" id="6625515at2759"/>
<dbReference type="Gene3D" id="3.10.10.10">
    <property type="entry name" value="HIV Type 1 Reverse Transcriptase, subunit A, domain 1"/>
    <property type="match status" value="1"/>
</dbReference>
<dbReference type="SUPFAM" id="SSF56672">
    <property type="entry name" value="DNA/RNA polymerases"/>
    <property type="match status" value="1"/>
</dbReference>
<evidence type="ECO:0000256" key="4">
    <source>
        <dbReference type="ARBA" id="ARBA00022722"/>
    </source>
</evidence>
<protein>
    <recommendedName>
        <fullName evidence="1">RNA-directed DNA polymerase</fullName>
        <ecNumber evidence="1">2.7.7.49</ecNumber>
    </recommendedName>
</protein>
<dbReference type="PANTHER" id="PTHR37984">
    <property type="entry name" value="PROTEIN CBG26694"/>
    <property type="match status" value="1"/>
</dbReference>
<dbReference type="GO" id="GO:0016787">
    <property type="term" value="F:hydrolase activity"/>
    <property type="evidence" value="ECO:0007669"/>
    <property type="project" value="UniProtKB-KW"/>
</dbReference>
<keyword evidence="5" id="KW-0255">Endonuclease</keyword>
<dbReference type="SUPFAM" id="SSF53098">
    <property type="entry name" value="Ribonuclease H-like"/>
    <property type="match status" value="1"/>
</dbReference>
<feature type="domain" description="Integrase catalytic" evidence="9">
    <location>
        <begin position="638"/>
        <end position="790"/>
    </location>
</feature>
<dbReference type="GO" id="GO:0004519">
    <property type="term" value="F:endonuclease activity"/>
    <property type="evidence" value="ECO:0007669"/>
    <property type="project" value="UniProtKB-KW"/>
</dbReference>
<dbReference type="EC" id="2.7.7.49" evidence="1"/>
<evidence type="ECO:0000259" key="9">
    <source>
        <dbReference type="PROSITE" id="PS50994"/>
    </source>
</evidence>
<dbReference type="PROSITE" id="PS50878">
    <property type="entry name" value="RT_POL"/>
    <property type="match status" value="1"/>
</dbReference>
<dbReference type="Pfam" id="PF17917">
    <property type="entry name" value="RT_RNaseH"/>
    <property type="match status" value="1"/>
</dbReference>
<keyword evidence="6" id="KW-0378">Hydrolase</keyword>
<dbReference type="InterPro" id="IPR050951">
    <property type="entry name" value="Retrovirus_Pol_polyprotein"/>
</dbReference>
<dbReference type="InterPro" id="IPR041373">
    <property type="entry name" value="RT_RNaseH"/>
</dbReference>
<dbReference type="FunFam" id="3.10.20.370:FF:000001">
    <property type="entry name" value="Retrovirus-related Pol polyprotein from transposon 17.6-like protein"/>
    <property type="match status" value="1"/>
</dbReference>
<evidence type="ECO:0000256" key="3">
    <source>
        <dbReference type="ARBA" id="ARBA00022695"/>
    </source>
</evidence>
<dbReference type="PROSITE" id="PS50994">
    <property type="entry name" value="INTEGRASE"/>
    <property type="match status" value="1"/>
</dbReference>
<dbReference type="CDD" id="cd01647">
    <property type="entry name" value="RT_LTR"/>
    <property type="match status" value="1"/>
</dbReference>
<dbReference type="PANTHER" id="PTHR37984:SF5">
    <property type="entry name" value="PROTEIN NYNRIN-LIKE"/>
    <property type="match status" value="1"/>
</dbReference>
<proteinExistence type="predicted"/>
<evidence type="ECO:0000256" key="5">
    <source>
        <dbReference type="ARBA" id="ARBA00022759"/>
    </source>
</evidence>
<dbReference type="Pfam" id="PF00665">
    <property type="entry name" value="rve"/>
    <property type="match status" value="1"/>
</dbReference>